<dbReference type="Pfam" id="PF13472">
    <property type="entry name" value="Lipase_GDSL_2"/>
    <property type="match status" value="1"/>
</dbReference>
<dbReference type="GO" id="GO:0016787">
    <property type="term" value="F:hydrolase activity"/>
    <property type="evidence" value="ECO:0007669"/>
    <property type="project" value="UniProtKB-KW"/>
</dbReference>
<evidence type="ECO:0000259" key="2">
    <source>
        <dbReference type="Pfam" id="PF13472"/>
    </source>
</evidence>
<dbReference type="CDD" id="cd00229">
    <property type="entry name" value="SGNH_hydrolase"/>
    <property type="match status" value="1"/>
</dbReference>
<feature type="compositionally biased region" description="Basic residues" evidence="1">
    <location>
        <begin position="1"/>
        <end position="23"/>
    </location>
</feature>
<protein>
    <submittedName>
        <fullName evidence="3">SGNH/GDSL hydrolase family protein</fullName>
    </submittedName>
</protein>
<dbReference type="SUPFAM" id="SSF52266">
    <property type="entry name" value="SGNH hydrolase"/>
    <property type="match status" value="1"/>
</dbReference>
<feature type="domain" description="SGNH hydrolase-type esterase" evidence="2">
    <location>
        <begin position="25"/>
        <end position="140"/>
    </location>
</feature>
<dbReference type="Gene3D" id="3.40.50.1110">
    <property type="entry name" value="SGNH hydrolase"/>
    <property type="match status" value="1"/>
</dbReference>
<keyword evidence="4" id="KW-1185">Reference proteome</keyword>
<sequence length="163" mass="17921">GHSRLRHPRRRRARPRHRRHRQPGGRPYPRRISEAIAAAPDSVIVEGSRNDLAPARVRTAAVNSLRRLRAGLPHARILVIGPIYSDPRPVGSRPVDEAVAAAARTLGLPYLSPVRLGWFTGAAHRFIGRDGVHPTNAGHAYLAERIRPELSRLLHRGSASGGQ</sequence>
<comment type="caution">
    <text evidence="3">The sequence shown here is derived from an EMBL/GenBank/DDBJ whole genome shotgun (WGS) entry which is preliminary data.</text>
</comment>
<gene>
    <name evidence="3" type="ORF">ABT317_05630</name>
</gene>
<evidence type="ECO:0000313" key="3">
    <source>
        <dbReference type="EMBL" id="MER6976524.1"/>
    </source>
</evidence>
<proteinExistence type="predicted"/>
<evidence type="ECO:0000256" key="1">
    <source>
        <dbReference type="SAM" id="MobiDB-lite"/>
    </source>
</evidence>
<evidence type="ECO:0000313" key="4">
    <source>
        <dbReference type="Proteomes" id="UP001458415"/>
    </source>
</evidence>
<reference evidence="3 4" key="1">
    <citation type="submission" date="2024-06" db="EMBL/GenBank/DDBJ databases">
        <title>The Natural Products Discovery Center: Release of the First 8490 Sequenced Strains for Exploring Actinobacteria Biosynthetic Diversity.</title>
        <authorList>
            <person name="Kalkreuter E."/>
            <person name="Kautsar S.A."/>
            <person name="Yang D."/>
            <person name="Bader C.D."/>
            <person name="Teijaro C.N."/>
            <person name="Fluegel L."/>
            <person name="Davis C.M."/>
            <person name="Simpson J.R."/>
            <person name="Lauterbach L."/>
            <person name="Steele A.D."/>
            <person name="Gui C."/>
            <person name="Meng S."/>
            <person name="Li G."/>
            <person name="Viehrig K."/>
            <person name="Ye F."/>
            <person name="Su P."/>
            <person name="Kiefer A.F."/>
            <person name="Nichols A."/>
            <person name="Cepeda A.J."/>
            <person name="Yan W."/>
            <person name="Fan B."/>
            <person name="Jiang Y."/>
            <person name="Adhikari A."/>
            <person name="Zheng C.-J."/>
            <person name="Schuster L."/>
            <person name="Cowan T.M."/>
            <person name="Smanski M.J."/>
            <person name="Chevrette M.G."/>
            <person name="De Carvalho L.P.S."/>
            <person name="Shen B."/>
        </authorList>
    </citation>
    <scope>NUCLEOTIDE SEQUENCE [LARGE SCALE GENOMIC DNA]</scope>
    <source>
        <strain evidence="3 4">NPDC000634</strain>
    </source>
</reference>
<dbReference type="Proteomes" id="UP001458415">
    <property type="component" value="Unassembled WGS sequence"/>
</dbReference>
<organism evidence="3 4">
    <name type="scientific">Streptomyces carpinensis</name>
    <dbReference type="NCBI Taxonomy" id="66369"/>
    <lineage>
        <taxon>Bacteria</taxon>
        <taxon>Bacillati</taxon>
        <taxon>Actinomycetota</taxon>
        <taxon>Actinomycetes</taxon>
        <taxon>Kitasatosporales</taxon>
        <taxon>Streptomycetaceae</taxon>
        <taxon>Streptomyces</taxon>
    </lineage>
</organism>
<accession>A0ABV1VX69</accession>
<dbReference type="InterPro" id="IPR036514">
    <property type="entry name" value="SGNH_hydro_sf"/>
</dbReference>
<dbReference type="InterPro" id="IPR013830">
    <property type="entry name" value="SGNH_hydro"/>
</dbReference>
<keyword evidence="3" id="KW-0378">Hydrolase</keyword>
<feature type="region of interest" description="Disordered" evidence="1">
    <location>
        <begin position="1"/>
        <end position="29"/>
    </location>
</feature>
<feature type="non-terminal residue" evidence="3">
    <location>
        <position position="1"/>
    </location>
</feature>
<dbReference type="EMBL" id="JBEPCU010000049">
    <property type="protein sequence ID" value="MER6976524.1"/>
    <property type="molecule type" value="Genomic_DNA"/>
</dbReference>
<name>A0ABV1VX69_9ACTN</name>